<organism evidence="13">
    <name type="scientific">Kitasatospora camelliae</name>
    <dbReference type="NCBI Taxonomy" id="3156397"/>
    <lineage>
        <taxon>Bacteria</taxon>
        <taxon>Bacillati</taxon>
        <taxon>Actinomycetota</taxon>
        <taxon>Actinomycetes</taxon>
        <taxon>Kitasatosporales</taxon>
        <taxon>Streptomycetaceae</taxon>
        <taxon>Kitasatospora</taxon>
    </lineage>
</organism>
<comment type="similarity">
    <text evidence="3">Belongs to the nitronate monooxygenase family. NMO class I subfamily.</text>
</comment>
<accession>A0AAU8JRI6</accession>
<comment type="function">
    <text evidence="2">Nitronate monooxygenase that uses molecular oxygen to catalyze the oxidative denitrification of alkyl nitronates. Acts on propionate 3-nitronate (P3N), the presumed physiological substrate. Probably functions in the detoxification of P3N, a metabolic poison produced by plants and fungi as a defense mechanism.</text>
</comment>
<evidence type="ECO:0000256" key="3">
    <source>
        <dbReference type="ARBA" id="ARBA00009881"/>
    </source>
</evidence>
<sequence>MTASSTAGRFGNLLGLDHPVVQGPFGGGMSSVALAAAVSEAGGLGSFGAHHLSPDALDALVGELRAATSRAFAVNLWVPLPGEVGPLPSADDLAEHLERLAPYYAELGVPKPDPVAALAARPVFEEQLEALIAAGPPAISFVMGCPPAAAVAEAKRRGIVLIGTATTVAEAEVLAEAGLDAVVASGSDAGGHRGAFLRPVRESLVGTFALVPQVADAVTVPVIAAGGIADGRGVVAALVLGADAVQIGTGFLATEESAASEVHRAALLGPDARTTVLTRLFSGRTARGILNRFTREQAAAEELVPPYPVQNVLMQPIRAAAARSGEPGLTNLWSGQAAPLVTGGGARAYLDNLLTDAELLLGRRL</sequence>
<name>A0AAU8JRI6_9ACTN</name>
<dbReference type="EMBL" id="CP159872">
    <property type="protein sequence ID" value="XCM78481.1"/>
    <property type="molecule type" value="Genomic_DNA"/>
</dbReference>
<keyword evidence="8" id="KW-0547">Nucleotide-binding</keyword>
<keyword evidence="7" id="KW-0288">FMN</keyword>
<dbReference type="RefSeq" id="WP_354638407.1">
    <property type="nucleotide sequence ID" value="NZ_CP159872.1"/>
</dbReference>
<dbReference type="GO" id="GO:0018580">
    <property type="term" value="F:nitronate monooxygenase activity"/>
    <property type="evidence" value="ECO:0007669"/>
    <property type="project" value="InterPro"/>
</dbReference>
<evidence type="ECO:0000256" key="8">
    <source>
        <dbReference type="ARBA" id="ARBA00022741"/>
    </source>
</evidence>
<evidence type="ECO:0000256" key="1">
    <source>
        <dbReference type="ARBA" id="ARBA00001917"/>
    </source>
</evidence>
<dbReference type="PANTHER" id="PTHR42747">
    <property type="entry name" value="NITRONATE MONOOXYGENASE-RELATED"/>
    <property type="match status" value="1"/>
</dbReference>
<evidence type="ECO:0000313" key="13">
    <source>
        <dbReference type="EMBL" id="XCM78481.1"/>
    </source>
</evidence>
<dbReference type="InterPro" id="IPR004136">
    <property type="entry name" value="NMO"/>
</dbReference>
<evidence type="ECO:0000256" key="9">
    <source>
        <dbReference type="ARBA" id="ARBA00023002"/>
    </source>
</evidence>
<keyword evidence="6" id="KW-0285">Flavoprotein</keyword>
<dbReference type="GO" id="GO:0009636">
    <property type="term" value="P:response to toxic substance"/>
    <property type="evidence" value="ECO:0007669"/>
    <property type="project" value="UniProtKB-KW"/>
</dbReference>
<reference evidence="13" key="1">
    <citation type="submission" date="2024-06" db="EMBL/GenBank/DDBJ databases">
        <title>The genome sequences of Kitasatospora sp. strain HUAS MG31.</title>
        <authorList>
            <person name="Mo P."/>
        </authorList>
    </citation>
    <scope>NUCLEOTIDE SEQUENCE</scope>
    <source>
        <strain evidence="13">HUAS MG31</strain>
    </source>
</reference>
<proteinExistence type="inferred from homology"/>
<evidence type="ECO:0000256" key="11">
    <source>
        <dbReference type="ARBA" id="ARBA00031155"/>
    </source>
</evidence>
<keyword evidence="5" id="KW-0216">Detoxification</keyword>
<evidence type="ECO:0000256" key="4">
    <source>
        <dbReference type="ARBA" id="ARBA00013457"/>
    </source>
</evidence>
<dbReference type="AlphaFoldDB" id="A0AAU8JRI6"/>
<evidence type="ECO:0000256" key="6">
    <source>
        <dbReference type="ARBA" id="ARBA00022630"/>
    </source>
</evidence>
<dbReference type="InterPro" id="IPR013785">
    <property type="entry name" value="Aldolase_TIM"/>
</dbReference>
<comment type="catalytic activity">
    <reaction evidence="12">
        <text>3 propionate 3-nitronate + 3 O2 + H2O = 3 3-oxopropanoate + 2 nitrate + nitrite + H2O2 + 3 H(+)</text>
        <dbReference type="Rhea" id="RHEA:57332"/>
        <dbReference type="ChEBI" id="CHEBI:15377"/>
        <dbReference type="ChEBI" id="CHEBI:15378"/>
        <dbReference type="ChEBI" id="CHEBI:15379"/>
        <dbReference type="ChEBI" id="CHEBI:16240"/>
        <dbReference type="ChEBI" id="CHEBI:16301"/>
        <dbReference type="ChEBI" id="CHEBI:17632"/>
        <dbReference type="ChEBI" id="CHEBI:33190"/>
        <dbReference type="ChEBI" id="CHEBI:136067"/>
    </reaction>
</comment>
<evidence type="ECO:0000256" key="10">
    <source>
        <dbReference type="ARBA" id="ARBA00023033"/>
    </source>
</evidence>
<dbReference type="FunFam" id="3.20.20.70:FF:000154">
    <property type="entry name" value="Probable nitronate monooxygenase"/>
    <property type="match status" value="1"/>
</dbReference>
<dbReference type="Pfam" id="PF03060">
    <property type="entry name" value="NMO"/>
    <property type="match status" value="1"/>
</dbReference>
<dbReference type="PANTHER" id="PTHR42747:SF3">
    <property type="entry name" value="NITRONATE MONOOXYGENASE-RELATED"/>
    <property type="match status" value="1"/>
</dbReference>
<gene>
    <name evidence="13" type="ORF">ABWK59_05850</name>
</gene>
<dbReference type="CDD" id="cd04730">
    <property type="entry name" value="NPD_like"/>
    <property type="match status" value="1"/>
</dbReference>
<evidence type="ECO:0000256" key="5">
    <source>
        <dbReference type="ARBA" id="ARBA00022575"/>
    </source>
</evidence>
<keyword evidence="9 13" id="KW-0560">Oxidoreductase</keyword>
<keyword evidence="10 13" id="KW-0503">Monooxygenase</keyword>
<dbReference type="KEGG" id="kcm:ABWK59_05850"/>
<dbReference type="GO" id="GO:0000166">
    <property type="term" value="F:nucleotide binding"/>
    <property type="evidence" value="ECO:0007669"/>
    <property type="project" value="UniProtKB-KW"/>
</dbReference>
<comment type="cofactor">
    <cofactor evidence="1">
        <name>FMN</name>
        <dbReference type="ChEBI" id="CHEBI:58210"/>
    </cofactor>
</comment>
<evidence type="ECO:0000256" key="7">
    <source>
        <dbReference type="ARBA" id="ARBA00022643"/>
    </source>
</evidence>
<evidence type="ECO:0000256" key="2">
    <source>
        <dbReference type="ARBA" id="ARBA00003535"/>
    </source>
</evidence>
<dbReference type="SUPFAM" id="SSF51412">
    <property type="entry name" value="Inosine monophosphate dehydrogenase (IMPDH)"/>
    <property type="match status" value="1"/>
</dbReference>
<protein>
    <recommendedName>
        <fullName evidence="4">Probable nitronate monooxygenase</fullName>
    </recommendedName>
    <alternativeName>
        <fullName evidence="11">Propionate 3-nitronate monooxygenase</fullName>
    </alternativeName>
</protein>
<evidence type="ECO:0000256" key="12">
    <source>
        <dbReference type="ARBA" id="ARBA00049401"/>
    </source>
</evidence>
<dbReference type="Gene3D" id="3.20.20.70">
    <property type="entry name" value="Aldolase class I"/>
    <property type="match status" value="1"/>
</dbReference>